<dbReference type="EMBL" id="ML170410">
    <property type="protein sequence ID" value="TDL13999.1"/>
    <property type="molecule type" value="Genomic_DNA"/>
</dbReference>
<dbReference type="SUPFAM" id="SSF48350">
    <property type="entry name" value="GTPase activation domain, GAP"/>
    <property type="match status" value="1"/>
</dbReference>
<keyword evidence="2" id="KW-0472">Membrane</keyword>
<dbReference type="AlphaFoldDB" id="A0A4Y7PHF6"/>
<reference evidence="3 4" key="1">
    <citation type="submission" date="2018-06" db="EMBL/GenBank/DDBJ databases">
        <title>A transcriptomic atlas of mushroom development highlights an independent origin of complex multicellularity.</title>
        <authorList>
            <consortium name="DOE Joint Genome Institute"/>
            <person name="Krizsan K."/>
            <person name="Almasi E."/>
            <person name="Merenyi Z."/>
            <person name="Sahu N."/>
            <person name="Viragh M."/>
            <person name="Koszo T."/>
            <person name="Mondo S."/>
            <person name="Kiss B."/>
            <person name="Balint B."/>
            <person name="Kues U."/>
            <person name="Barry K."/>
            <person name="Hegedus J.C."/>
            <person name="Henrissat B."/>
            <person name="Johnson J."/>
            <person name="Lipzen A."/>
            <person name="Ohm R."/>
            <person name="Nagy I."/>
            <person name="Pangilinan J."/>
            <person name="Yan J."/>
            <person name="Xiong Y."/>
            <person name="Grigoriev I.V."/>
            <person name="Hibbett D.S."/>
            <person name="Nagy L.G."/>
        </authorList>
    </citation>
    <scope>NUCLEOTIDE SEQUENCE [LARGE SCALE GENOMIC DNA]</scope>
    <source>
        <strain evidence="3 4">SZMC22713</strain>
    </source>
</reference>
<evidence type="ECO:0000256" key="1">
    <source>
        <dbReference type="SAM" id="MobiDB-lite"/>
    </source>
</evidence>
<feature type="non-terminal residue" evidence="3">
    <location>
        <position position="1"/>
    </location>
</feature>
<dbReference type="InterPro" id="IPR008936">
    <property type="entry name" value="Rho_GTPase_activation_prot"/>
</dbReference>
<keyword evidence="4" id="KW-1185">Reference proteome</keyword>
<evidence type="ECO:0000313" key="3">
    <source>
        <dbReference type="EMBL" id="TDL13999.1"/>
    </source>
</evidence>
<keyword evidence="2" id="KW-1133">Transmembrane helix</keyword>
<sequence>RSAKLGLTEAHTGNAYNITDASTVFHAGNQDEEAQIAAARIIIRLLPATNFALFAYLFAFFTQLPRWKRDNHLDLDGIASIYEVASDFEGYLILSISFGFEFEFEFEMLKTSHHVLHPTPFRRTLTPIFPSLPSRAITLPSFSEFGKYILCDSTFHQRTCLVDFYTRQSGNQWRGKGERESYRSAVSSPEDTPSRVNIAAWQRAVEDDISSLRKQLDALSAFEISTAGNDEH</sequence>
<name>A0A4Y7PHF6_9AGAM</name>
<dbReference type="Proteomes" id="UP000294933">
    <property type="component" value="Unassembled WGS sequence"/>
</dbReference>
<feature type="region of interest" description="Disordered" evidence="1">
    <location>
        <begin position="172"/>
        <end position="192"/>
    </location>
</feature>
<gene>
    <name evidence="3" type="ORF">BD410DRAFT_810084</name>
</gene>
<feature type="transmembrane region" description="Helical" evidence="2">
    <location>
        <begin position="41"/>
        <end position="61"/>
    </location>
</feature>
<organism evidence="3 4">
    <name type="scientific">Rickenella mellea</name>
    <dbReference type="NCBI Taxonomy" id="50990"/>
    <lineage>
        <taxon>Eukaryota</taxon>
        <taxon>Fungi</taxon>
        <taxon>Dikarya</taxon>
        <taxon>Basidiomycota</taxon>
        <taxon>Agaricomycotina</taxon>
        <taxon>Agaricomycetes</taxon>
        <taxon>Hymenochaetales</taxon>
        <taxon>Rickenellaceae</taxon>
        <taxon>Rickenella</taxon>
    </lineage>
</organism>
<evidence type="ECO:0000256" key="2">
    <source>
        <dbReference type="SAM" id="Phobius"/>
    </source>
</evidence>
<evidence type="ECO:0000313" key="4">
    <source>
        <dbReference type="Proteomes" id="UP000294933"/>
    </source>
</evidence>
<protein>
    <submittedName>
        <fullName evidence="3">Uncharacterized protein</fullName>
    </submittedName>
</protein>
<dbReference type="VEuPathDB" id="FungiDB:BD410DRAFT_810084"/>
<accession>A0A4Y7PHF6</accession>
<keyword evidence="2" id="KW-0812">Transmembrane</keyword>
<proteinExistence type="predicted"/>